<evidence type="ECO:0008006" key="4">
    <source>
        <dbReference type="Google" id="ProtNLM"/>
    </source>
</evidence>
<dbReference type="NCBIfam" id="TIGR02001">
    <property type="entry name" value="gcw_chp"/>
    <property type="match status" value="1"/>
</dbReference>
<name>A0A239F0L6_9SPHN</name>
<evidence type="ECO:0000313" key="2">
    <source>
        <dbReference type="EMBL" id="SNS50375.1"/>
    </source>
</evidence>
<keyword evidence="1" id="KW-0732">Signal</keyword>
<dbReference type="Pfam" id="PF09694">
    <property type="entry name" value="Gcw_chp"/>
    <property type="match status" value="1"/>
</dbReference>
<dbReference type="InterPro" id="IPR010239">
    <property type="entry name" value="CHP02001"/>
</dbReference>
<evidence type="ECO:0000256" key="1">
    <source>
        <dbReference type="SAM" id="SignalP"/>
    </source>
</evidence>
<feature type="chain" id="PRO_5013167496" description="MetA-pathway of phenol degradation" evidence="1">
    <location>
        <begin position="34"/>
        <end position="244"/>
    </location>
</feature>
<keyword evidence="3" id="KW-1185">Reference proteome</keyword>
<dbReference type="AlphaFoldDB" id="A0A239F0L6"/>
<dbReference type="Proteomes" id="UP000198281">
    <property type="component" value="Unassembled WGS sequence"/>
</dbReference>
<accession>A0A239F0L6</accession>
<gene>
    <name evidence="2" type="ORF">SAMN06295912_1083</name>
</gene>
<evidence type="ECO:0000313" key="3">
    <source>
        <dbReference type="Proteomes" id="UP000198281"/>
    </source>
</evidence>
<organism evidence="2 3">
    <name type="scientific">Edaphosphingomonas laterariae</name>
    <dbReference type="NCBI Taxonomy" id="861865"/>
    <lineage>
        <taxon>Bacteria</taxon>
        <taxon>Pseudomonadati</taxon>
        <taxon>Pseudomonadota</taxon>
        <taxon>Alphaproteobacteria</taxon>
        <taxon>Sphingomonadales</taxon>
        <taxon>Rhizorhabdaceae</taxon>
        <taxon>Edaphosphingomonas</taxon>
    </lineage>
</organism>
<reference evidence="3" key="1">
    <citation type="submission" date="2017-06" db="EMBL/GenBank/DDBJ databases">
        <authorList>
            <person name="Varghese N."/>
            <person name="Submissions S."/>
        </authorList>
    </citation>
    <scope>NUCLEOTIDE SEQUENCE [LARGE SCALE GENOMIC DNA]</scope>
    <source>
        <strain evidence="3">LNB2</strain>
    </source>
</reference>
<sequence>MEREHKKGTRFMRKFVMGLSALALTVAAAPAFAADEAESTSDWALSGGVTAVSDYRFRGISLSDEDPAIQPTLTLSHSSGFYGGTWMSNLDDTDTYGEWEIDLYAGWTGEVASGTTVDAAVVYYYYPGGHGDSDYFEPYVSVAHTFGPVTAKGGVNWAPSSDATGNEDYVYLYGQLSAAIPNTPVTLTGRLGNQDLGPSSYTEWAIGASATFGAITAGIQYVDTDLGDLPNVDAGVVFSVGFAF</sequence>
<proteinExistence type="predicted"/>
<protein>
    <recommendedName>
        <fullName evidence="4">MetA-pathway of phenol degradation</fullName>
    </recommendedName>
</protein>
<dbReference type="EMBL" id="FZOS01000008">
    <property type="protein sequence ID" value="SNS50375.1"/>
    <property type="molecule type" value="Genomic_DNA"/>
</dbReference>
<feature type="signal peptide" evidence="1">
    <location>
        <begin position="1"/>
        <end position="33"/>
    </location>
</feature>